<dbReference type="GO" id="GO:0008270">
    <property type="term" value="F:zinc ion binding"/>
    <property type="evidence" value="ECO:0007669"/>
    <property type="project" value="UniProtKB-KW"/>
</dbReference>
<sequence length="484" mass="55865">MEGTAKLVVYRDGEIIRNTHEGVRFVCQNPFSFVVPCTMTFMELQNGLCQSMENGTLMRVSRILYRNPIIVFGGLIQFDTMPITDEVTMHNTQMRQPQIELYVEFETVEAEGIQNDLEVEDDRAAVYERMNSDSEEDFEATYEAGDEEQDGDAGVETAADNVVVHPSINQPMNVPPFMRELDLDAMHAPEFPEYSNIGVADPEDGKFRIGMEYSSRKSVVAAIRSYTIARGVDYDVYESEPQTFYAKCKMYGCGCDWLIRASLIQKKGCWKIRRYNGRYTCTTGVISHDHSKLDSDTVAEAIRPLAHRQQLPTSIQSPSLAKACGQYWVFKNGGGRIEASMQQAGNIVVHCFDRRNEVFEVHEMTSGKVLVVDLARRTCDCGHFQVERIPCRHVIACCTNQQIDWHVYVHDVYKMTEVRKVYRFEFSPLGDAETWPAYEGPTLVLWLWWLWYIIRNRLKHCMLRWDLRCSWLRNIRRQSQHMSV</sequence>
<accession>A0A444YRC9</accession>
<dbReference type="PANTHER" id="PTHR31973:SF187">
    <property type="entry name" value="MUTATOR TRANSPOSASE MUDRA PROTEIN"/>
    <property type="match status" value="1"/>
</dbReference>
<dbReference type="PROSITE" id="PS50966">
    <property type="entry name" value="ZF_SWIM"/>
    <property type="match status" value="1"/>
</dbReference>
<comment type="caution">
    <text evidence="7">The sequence shown here is derived from an EMBL/GenBank/DDBJ whole genome shotgun (WGS) entry which is preliminary data.</text>
</comment>
<evidence type="ECO:0000313" key="8">
    <source>
        <dbReference type="Proteomes" id="UP000289738"/>
    </source>
</evidence>
<dbReference type="Pfam" id="PF04434">
    <property type="entry name" value="SWIM"/>
    <property type="match status" value="1"/>
</dbReference>
<dbReference type="SMART" id="SM00575">
    <property type="entry name" value="ZnF_PMZ"/>
    <property type="match status" value="1"/>
</dbReference>
<evidence type="ECO:0000256" key="3">
    <source>
        <dbReference type="ARBA" id="ARBA00022833"/>
    </source>
</evidence>
<dbReference type="Proteomes" id="UP000289738">
    <property type="component" value="Chromosome B06"/>
</dbReference>
<organism evidence="7 8">
    <name type="scientific">Arachis hypogaea</name>
    <name type="common">Peanut</name>
    <dbReference type="NCBI Taxonomy" id="3818"/>
    <lineage>
        <taxon>Eukaryota</taxon>
        <taxon>Viridiplantae</taxon>
        <taxon>Streptophyta</taxon>
        <taxon>Embryophyta</taxon>
        <taxon>Tracheophyta</taxon>
        <taxon>Spermatophyta</taxon>
        <taxon>Magnoliopsida</taxon>
        <taxon>eudicotyledons</taxon>
        <taxon>Gunneridae</taxon>
        <taxon>Pentapetalae</taxon>
        <taxon>rosids</taxon>
        <taxon>fabids</taxon>
        <taxon>Fabales</taxon>
        <taxon>Fabaceae</taxon>
        <taxon>Papilionoideae</taxon>
        <taxon>50 kb inversion clade</taxon>
        <taxon>dalbergioids sensu lato</taxon>
        <taxon>Dalbergieae</taxon>
        <taxon>Pterocarpus clade</taxon>
        <taxon>Arachis</taxon>
    </lineage>
</organism>
<dbReference type="EMBL" id="SDMP01000016">
    <property type="protein sequence ID" value="RYR04473.1"/>
    <property type="molecule type" value="Genomic_DNA"/>
</dbReference>
<evidence type="ECO:0000313" key="7">
    <source>
        <dbReference type="EMBL" id="RYR04473.1"/>
    </source>
</evidence>
<keyword evidence="2 4" id="KW-0863">Zinc-finger</keyword>
<feature type="region of interest" description="Disordered" evidence="5">
    <location>
        <begin position="131"/>
        <end position="152"/>
    </location>
</feature>
<dbReference type="InterPro" id="IPR007527">
    <property type="entry name" value="Znf_SWIM"/>
</dbReference>
<evidence type="ECO:0000256" key="2">
    <source>
        <dbReference type="ARBA" id="ARBA00022771"/>
    </source>
</evidence>
<dbReference type="Pfam" id="PF03108">
    <property type="entry name" value="DBD_Tnp_Mut"/>
    <property type="match status" value="1"/>
</dbReference>
<gene>
    <name evidence="7" type="ORF">Ahy_B06g084203</name>
</gene>
<dbReference type="InterPro" id="IPR004332">
    <property type="entry name" value="Transposase_MuDR"/>
</dbReference>
<dbReference type="PANTHER" id="PTHR31973">
    <property type="entry name" value="POLYPROTEIN, PUTATIVE-RELATED"/>
    <property type="match status" value="1"/>
</dbReference>
<dbReference type="InterPro" id="IPR006564">
    <property type="entry name" value="Znf_PMZ"/>
</dbReference>
<evidence type="ECO:0000256" key="5">
    <source>
        <dbReference type="SAM" id="MobiDB-lite"/>
    </source>
</evidence>
<evidence type="ECO:0000256" key="4">
    <source>
        <dbReference type="PROSITE-ProRule" id="PRU00325"/>
    </source>
</evidence>
<dbReference type="AlphaFoldDB" id="A0A444YRC9"/>
<protein>
    <recommendedName>
        <fullName evidence="6">SWIM-type domain-containing protein</fullName>
    </recommendedName>
</protein>
<name>A0A444YRC9_ARAHY</name>
<keyword evidence="8" id="KW-1185">Reference proteome</keyword>
<feature type="compositionally biased region" description="Acidic residues" evidence="5">
    <location>
        <begin position="133"/>
        <end position="152"/>
    </location>
</feature>
<keyword evidence="1" id="KW-0479">Metal-binding</keyword>
<keyword evidence="3" id="KW-0862">Zinc</keyword>
<reference evidence="7 8" key="1">
    <citation type="submission" date="2019-01" db="EMBL/GenBank/DDBJ databases">
        <title>Sequencing of cultivated peanut Arachis hypogaea provides insights into genome evolution and oil improvement.</title>
        <authorList>
            <person name="Chen X."/>
        </authorList>
    </citation>
    <scope>NUCLEOTIDE SEQUENCE [LARGE SCALE GENOMIC DNA]</scope>
    <source>
        <strain evidence="8">cv. Fuhuasheng</strain>
        <tissue evidence="7">Leaves</tissue>
    </source>
</reference>
<proteinExistence type="predicted"/>
<evidence type="ECO:0000259" key="6">
    <source>
        <dbReference type="PROSITE" id="PS50966"/>
    </source>
</evidence>
<evidence type="ECO:0000256" key="1">
    <source>
        <dbReference type="ARBA" id="ARBA00022723"/>
    </source>
</evidence>
<feature type="domain" description="SWIM-type" evidence="6">
    <location>
        <begin position="370"/>
        <end position="402"/>
    </location>
</feature>